<protein>
    <submittedName>
        <fullName evidence="2">Uncharacterized protein</fullName>
    </submittedName>
</protein>
<keyword evidence="3" id="KW-1185">Reference proteome</keyword>
<dbReference type="Proteomes" id="UP000256328">
    <property type="component" value="Unassembled WGS sequence"/>
</dbReference>
<dbReference type="OrthoDB" id="3471830at2759"/>
<reference evidence="2 3" key="1">
    <citation type="journal article" date="2018" name="IMA Fungus">
        <title>IMA Genome-F 9: Draft genome sequence of Annulohypoxylon stygium, Aspergillus mulundensis, Berkeleyomyces basicola (syn. Thielaviopsis basicola), Ceratocystis smalleyi, two Cercospora beticola strains, Coleophoma cylindrospora, Fusarium fracticaudum, Phialophora cf. hyalina, and Morchella septimelata.</title>
        <authorList>
            <person name="Wingfield B.D."/>
            <person name="Bills G.F."/>
            <person name="Dong Y."/>
            <person name="Huang W."/>
            <person name="Nel W.J."/>
            <person name="Swalarsk-Parry B.S."/>
            <person name="Vaghefi N."/>
            <person name="Wilken P.M."/>
            <person name="An Z."/>
            <person name="de Beer Z.W."/>
            <person name="De Vos L."/>
            <person name="Chen L."/>
            <person name="Duong T.A."/>
            <person name="Gao Y."/>
            <person name="Hammerbacher A."/>
            <person name="Kikkert J.R."/>
            <person name="Li Y."/>
            <person name="Li H."/>
            <person name="Li K."/>
            <person name="Li Q."/>
            <person name="Liu X."/>
            <person name="Ma X."/>
            <person name="Naidoo K."/>
            <person name="Pethybridge S.J."/>
            <person name="Sun J."/>
            <person name="Steenkamp E.T."/>
            <person name="van der Nest M.A."/>
            <person name="van Wyk S."/>
            <person name="Wingfield M.J."/>
            <person name="Xiong C."/>
            <person name="Yue Q."/>
            <person name="Zhang X."/>
        </authorList>
    </citation>
    <scope>NUCLEOTIDE SEQUENCE [LARGE SCALE GENOMIC DNA]</scope>
    <source>
        <strain evidence="2 3">BP5796</strain>
    </source>
</reference>
<dbReference type="AlphaFoldDB" id="A0A3D8RCX2"/>
<evidence type="ECO:0000313" key="3">
    <source>
        <dbReference type="Proteomes" id="UP000256328"/>
    </source>
</evidence>
<sequence length="397" mass="44942">MEPAHFQKTLVFGQEQRKKPNSRPEKNSITSGTEKDKATATQLLSPPKTAPVTPTSTTKRRQQQSGQHQRQRQRPVSRKWAIPVSRPDLQIVCPQDLLLVKADEQTIPSAIPIPKPRNLPAQQWRISLPHQRIEWPSLNPAFTQHFSRSNLTCACPRPQQKKIQDLLNHRIALASQRHACDAHIVAAFTAAERSTVLVRMGRVLVALYRRARIQRATWRAFLTLQKRKMLSMEILSKPIGLRAPNRAIDTVTKMLQGFEGPGRELHAAYSRDGGLVGEEFLGLVLQWLATMIVRGCQPEEWRRILCVIEKSGAFGMRNEEVSMQEQATESEKKWERDPEAGFDAGVGLEKACFGFMLPIAGDMDMDRTIIAVEREFEVIEDGIKMFFGLHHGDAALR</sequence>
<accession>A0A3D8RCX2</accession>
<feature type="compositionally biased region" description="Basic and acidic residues" evidence="1">
    <location>
        <begin position="15"/>
        <end position="26"/>
    </location>
</feature>
<evidence type="ECO:0000256" key="1">
    <source>
        <dbReference type="SAM" id="MobiDB-lite"/>
    </source>
</evidence>
<dbReference type="EMBL" id="PDLN01000011">
    <property type="protein sequence ID" value="RDW71796.1"/>
    <property type="molecule type" value="Genomic_DNA"/>
</dbReference>
<evidence type="ECO:0000313" key="2">
    <source>
        <dbReference type="EMBL" id="RDW71796.1"/>
    </source>
</evidence>
<proteinExistence type="predicted"/>
<gene>
    <name evidence="2" type="ORF">BP5796_07830</name>
</gene>
<organism evidence="2 3">
    <name type="scientific">Coleophoma crateriformis</name>
    <dbReference type="NCBI Taxonomy" id="565419"/>
    <lineage>
        <taxon>Eukaryota</taxon>
        <taxon>Fungi</taxon>
        <taxon>Dikarya</taxon>
        <taxon>Ascomycota</taxon>
        <taxon>Pezizomycotina</taxon>
        <taxon>Leotiomycetes</taxon>
        <taxon>Helotiales</taxon>
        <taxon>Dermateaceae</taxon>
        <taxon>Coleophoma</taxon>
    </lineage>
</organism>
<feature type="region of interest" description="Disordered" evidence="1">
    <location>
        <begin position="1"/>
        <end position="81"/>
    </location>
</feature>
<name>A0A3D8RCX2_9HELO</name>
<comment type="caution">
    <text evidence="2">The sequence shown here is derived from an EMBL/GenBank/DDBJ whole genome shotgun (WGS) entry which is preliminary data.</text>
</comment>